<dbReference type="PROSITE" id="PS50180">
    <property type="entry name" value="GAE"/>
    <property type="match status" value="1"/>
</dbReference>
<dbReference type="GeneID" id="116298437"/>
<dbReference type="SMART" id="SM00288">
    <property type="entry name" value="VHS"/>
    <property type="match status" value="1"/>
</dbReference>
<gene>
    <name evidence="15" type="primary">LOC116298437</name>
</gene>
<dbReference type="Pfam" id="PF03127">
    <property type="entry name" value="GAT"/>
    <property type="match status" value="1"/>
</dbReference>
<dbReference type="RefSeq" id="XP_031562775.1">
    <property type="nucleotide sequence ID" value="XM_031706915.1"/>
</dbReference>
<dbReference type="Gene3D" id="1.25.40.90">
    <property type="match status" value="1"/>
</dbReference>
<dbReference type="Gene3D" id="1.20.5.170">
    <property type="match status" value="1"/>
</dbReference>
<feature type="compositionally biased region" description="Low complexity" evidence="10">
    <location>
        <begin position="300"/>
        <end position="323"/>
    </location>
</feature>
<dbReference type="SUPFAM" id="SSF49348">
    <property type="entry name" value="Clathrin adaptor appendage domain"/>
    <property type="match status" value="1"/>
</dbReference>
<dbReference type="CDD" id="cd03567">
    <property type="entry name" value="VHS_GGA_metazoan"/>
    <property type="match status" value="1"/>
</dbReference>
<dbReference type="InterPro" id="IPR002014">
    <property type="entry name" value="VHS_dom"/>
</dbReference>
<dbReference type="Pfam" id="PF00790">
    <property type="entry name" value="VHS"/>
    <property type="match status" value="1"/>
</dbReference>
<dbReference type="SUPFAM" id="SSF48464">
    <property type="entry name" value="ENTH/VHS domain"/>
    <property type="match status" value="1"/>
</dbReference>
<dbReference type="OrthoDB" id="447025at2759"/>
<dbReference type="CDD" id="cd14234">
    <property type="entry name" value="GAT_GGA_meta"/>
    <property type="match status" value="1"/>
</dbReference>
<dbReference type="GO" id="GO:0031901">
    <property type="term" value="C:early endosome membrane"/>
    <property type="evidence" value="ECO:0007669"/>
    <property type="project" value="UniProtKB-SubCell"/>
</dbReference>
<keyword evidence="7" id="KW-0653">Protein transport</keyword>
<dbReference type="KEGG" id="aten:116298437"/>
<feature type="compositionally biased region" description="Low complexity" evidence="10">
    <location>
        <begin position="567"/>
        <end position="581"/>
    </location>
</feature>
<dbReference type="GO" id="GO:0043130">
    <property type="term" value="F:ubiquitin binding"/>
    <property type="evidence" value="ECO:0007669"/>
    <property type="project" value="InterPro"/>
</dbReference>
<dbReference type="GO" id="GO:0006886">
    <property type="term" value="P:intracellular protein transport"/>
    <property type="evidence" value="ECO:0007669"/>
    <property type="project" value="InterPro"/>
</dbReference>
<evidence type="ECO:0000256" key="5">
    <source>
        <dbReference type="ARBA" id="ARBA00022753"/>
    </source>
</evidence>
<evidence type="ECO:0000256" key="9">
    <source>
        <dbReference type="ARBA" id="ARBA00023136"/>
    </source>
</evidence>
<dbReference type="PROSITE" id="PS50909">
    <property type="entry name" value="GAT"/>
    <property type="match status" value="1"/>
</dbReference>
<dbReference type="InterPro" id="IPR004152">
    <property type="entry name" value="GAT_dom"/>
</dbReference>
<dbReference type="SMART" id="SM00809">
    <property type="entry name" value="Alpha_adaptinC2"/>
    <property type="match status" value="1"/>
</dbReference>
<dbReference type="Proteomes" id="UP000515163">
    <property type="component" value="Unplaced"/>
</dbReference>
<evidence type="ECO:0000256" key="8">
    <source>
        <dbReference type="ARBA" id="ARBA00023034"/>
    </source>
</evidence>
<dbReference type="InterPro" id="IPR038425">
    <property type="entry name" value="GAT_sf"/>
</dbReference>
<keyword evidence="14" id="KW-1185">Reference proteome</keyword>
<evidence type="ECO:0000259" key="11">
    <source>
        <dbReference type="PROSITE" id="PS50179"/>
    </source>
</evidence>
<sequence>MEDNLELLIDRATDQTKNHDTSDHFVAVWDRINKETDGPQVALRYLIQKVRSVNERESLCSLELIEACVKNCGSRFHQEIGKFKFLNELVKLLSTKYDGGWTPASVKARIIELLYSWTKGLPRETKILDAYKMLKNQGLITSDPVDPYKSIYPKEMQHPKNTIFDDEEKSKLLARLLKSKHPEDLQAANRLIKTMVRQDEIKTEKIVKRNMDIEQSVNNARLLSEMLSHYQPSSPSQDKELMKELFSSCEKMRPSLFRLASAATEEGDGGLGEILKANDELTKAIDEYRRKIGTESGGKATPASPAATPASSTATSASSAATPEPIDTTASSLIDLGQHQENNGVVDTNSSVLDDELKALGIHDTPNTMASQPTTIATSDITALSWGSSQSAQSFVAQTQAGTNNVGMVRPMGYPGTTVSGPMNPVNLPGQQFTRTPMNQSYSMQPGMGISMVGPGGQRIMQGMNPGIRPLGAMAGTPMSGYAPPRGPPPANKRGPEALKKPTSSLDVLGLDMLQDQKLQQKQKQPVSPLPQSTDQTLLSLSSVSSAVNQCQPPERPLEQNTPANNDSSSTDTLLSLGTDTGADLLTTPITRVSSEPEPLDNVFIPLDSVLPGNHQPLTVLDKNGLKMVFHFAKTTAKLSRTDVAIVVISIMSTRSTAISNFVLQAAVPRAMKVRLQPPSGTDLPAHNPILPAAAITQVMLIANPNKETIRLKYRATYETDGTTSVEAGEVTSFPSL</sequence>
<dbReference type="PANTHER" id="PTHR45905:SF1">
    <property type="entry name" value="GOLGI-LOCALIZED, GAMMA-ADAPTIN EAR CONTAINING, ARF BINDING PROTEIN"/>
    <property type="match status" value="1"/>
</dbReference>
<dbReference type="GO" id="GO:0031267">
    <property type="term" value="F:small GTPase binding"/>
    <property type="evidence" value="ECO:0007669"/>
    <property type="project" value="InterPro"/>
</dbReference>
<feature type="region of interest" description="Disordered" evidence="10">
    <location>
        <begin position="544"/>
        <end position="581"/>
    </location>
</feature>
<proteinExistence type="inferred from homology"/>
<dbReference type="GO" id="GO:0034394">
    <property type="term" value="P:protein localization to cell surface"/>
    <property type="evidence" value="ECO:0007669"/>
    <property type="project" value="TreeGrafter"/>
</dbReference>
<evidence type="ECO:0000313" key="15">
    <source>
        <dbReference type="RefSeq" id="XP_031562775.1"/>
    </source>
</evidence>
<feature type="region of interest" description="Disordered" evidence="10">
    <location>
        <begin position="293"/>
        <end position="325"/>
    </location>
</feature>
<reference evidence="15" key="1">
    <citation type="submission" date="2025-08" db="UniProtKB">
        <authorList>
            <consortium name="RefSeq"/>
        </authorList>
    </citation>
    <scope>IDENTIFICATION</scope>
    <source>
        <tissue evidence="15">Tentacle</tissue>
    </source>
</reference>
<evidence type="ECO:0000256" key="2">
    <source>
        <dbReference type="ARBA" id="ARBA00004220"/>
    </source>
</evidence>
<evidence type="ECO:0000256" key="3">
    <source>
        <dbReference type="ARBA" id="ARBA00008099"/>
    </source>
</evidence>
<keyword evidence="6" id="KW-0832">Ubl conjugation</keyword>
<dbReference type="SUPFAM" id="SSF89009">
    <property type="entry name" value="GAT-like domain"/>
    <property type="match status" value="1"/>
</dbReference>
<evidence type="ECO:0000256" key="10">
    <source>
        <dbReference type="SAM" id="MobiDB-lite"/>
    </source>
</evidence>
<dbReference type="Pfam" id="PF18308">
    <property type="entry name" value="GGA_N-GAT"/>
    <property type="match status" value="1"/>
</dbReference>
<feature type="domain" description="VHS" evidence="11">
    <location>
        <begin position="12"/>
        <end position="142"/>
    </location>
</feature>
<dbReference type="InParanoid" id="A0A6P8ICM4"/>
<keyword evidence="4" id="KW-0813">Transport</keyword>
<evidence type="ECO:0000256" key="7">
    <source>
        <dbReference type="ARBA" id="ARBA00022927"/>
    </source>
</evidence>
<dbReference type="InterPro" id="IPR013041">
    <property type="entry name" value="Clathrin_app_Ig-like_sf"/>
</dbReference>
<evidence type="ECO:0000259" key="12">
    <source>
        <dbReference type="PROSITE" id="PS50180"/>
    </source>
</evidence>
<name>A0A6P8ICM4_ACTTE</name>
<evidence type="ECO:0000256" key="4">
    <source>
        <dbReference type="ARBA" id="ARBA00022448"/>
    </source>
</evidence>
<feature type="domain" description="GAE" evidence="12">
    <location>
        <begin position="613"/>
        <end position="735"/>
    </location>
</feature>
<comment type="similarity">
    <text evidence="3">Belongs to the GGA protein family.</text>
</comment>
<dbReference type="InterPro" id="IPR008942">
    <property type="entry name" value="ENTH_VHS"/>
</dbReference>
<evidence type="ECO:0000256" key="1">
    <source>
        <dbReference type="ARBA" id="ARBA00004150"/>
    </source>
</evidence>
<dbReference type="Gene3D" id="2.60.40.1230">
    <property type="match status" value="1"/>
</dbReference>
<dbReference type="PROSITE" id="PS50179">
    <property type="entry name" value="VHS"/>
    <property type="match status" value="1"/>
</dbReference>
<dbReference type="FunCoup" id="A0A6P8ICM4">
    <property type="interactions" value="2460"/>
</dbReference>
<accession>A0A6P8ICM4</accession>
<keyword evidence="8" id="KW-0333">Golgi apparatus</keyword>
<dbReference type="InterPro" id="IPR027422">
    <property type="entry name" value="GGA1-3"/>
</dbReference>
<evidence type="ECO:0000259" key="13">
    <source>
        <dbReference type="PROSITE" id="PS50909"/>
    </source>
</evidence>
<dbReference type="GO" id="GO:0035091">
    <property type="term" value="F:phosphatidylinositol binding"/>
    <property type="evidence" value="ECO:0007669"/>
    <property type="project" value="InterPro"/>
</dbReference>
<organism evidence="14 15">
    <name type="scientific">Actinia tenebrosa</name>
    <name type="common">Australian red waratah sea anemone</name>
    <dbReference type="NCBI Taxonomy" id="6105"/>
    <lineage>
        <taxon>Eukaryota</taxon>
        <taxon>Metazoa</taxon>
        <taxon>Cnidaria</taxon>
        <taxon>Anthozoa</taxon>
        <taxon>Hexacorallia</taxon>
        <taxon>Actiniaria</taxon>
        <taxon>Actiniidae</taxon>
        <taxon>Actinia</taxon>
    </lineage>
</organism>
<evidence type="ECO:0000256" key="6">
    <source>
        <dbReference type="ARBA" id="ARBA00022843"/>
    </source>
</evidence>
<dbReference type="InterPro" id="IPR008152">
    <property type="entry name" value="Clathrin_a/b/g-adaptin_app_Ig"/>
</dbReference>
<keyword evidence="5" id="KW-0967">Endosome</keyword>
<dbReference type="AlphaFoldDB" id="A0A6P8ICM4"/>
<dbReference type="PANTHER" id="PTHR45905">
    <property type="entry name" value="GOLGI-LOCALIZED, GAMMA-ADAPTIN EAR CONTAINING, ARF BINDING PROTEIN"/>
    <property type="match status" value="1"/>
</dbReference>
<dbReference type="InterPro" id="IPR041198">
    <property type="entry name" value="GGA_N-GAT"/>
</dbReference>
<dbReference type="Gene3D" id="1.20.58.160">
    <property type="match status" value="1"/>
</dbReference>
<dbReference type="GO" id="GO:0005802">
    <property type="term" value="C:trans-Golgi network"/>
    <property type="evidence" value="ECO:0007669"/>
    <property type="project" value="InterPro"/>
</dbReference>
<dbReference type="InterPro" id="IPR008153">
    <property type="entry name" value="GAE_dom"/>
</dbReference>
<dbReference type="Pfam" id="PF02883">
    <property type="entry name" value="Alpha_adaptinC2"/>
    <property type="match status" value="1"/>
</dbReference>
<feature type="region of interest" description="Disordered" evidence="10">
    <location>
        <begin position="466"/>
        <end position="501"/>
    </location>
</feature>
<protein>
    <submittedName>
        <fullName evidence="15">ADP-ribosylation factor-binding protein GGA2-like</fullName>
    </submittedName>
</protein>
<dbReference type="GO" id="GO:0006893">
    <property type="term" value="P:Golgi to plasma membrane transport"/>
    <property type="evidence" value="ECO:0007669"/>
    <property type="project" value="TreeGrafter"/>
</dbReference>
<feature type="domain" description="GAT" evidence="13">
    <location>
        <begin position="166"/>
        <end position="293"/>
    </location>
</feature>
<comment type="subcellular location">
    <subcellularLocation>
        <location evidence="2">Early endosome membrane</location>
        <topology evidence="2">Peripheral membrane protein</topology>
    </subcellularLocation>
    <subcellularLocation>
        <location evidence="1">Golgi apparatus</location>
        <location evidence="1">trans-Golgi network membrane</location>
        <topology evidence="1">Peripheral membrane protein</topology>
    </subcellularLocation>
</comment>
<dbReference type="FunFam" id="1.20.5.170:FF:000023">
    <property type="entry name" value="ADP-ribosylation factor-binding protein GGA3 isoform X1"/>
    <property type="match status" value="1"/>
</dbReference>
<evidence type="ECO:0000313" key="14">
    <source>
        <dbReference type="Proteomes" id="UP000515163"/>
    </source>
</evidence>
<keyword evidence="9" id="KW-0472">Membrane</keyword>